<dbReference type="Proteomes" id="UP000289738">
    <property type="component" value="Chromosome A01"/>
</dbReference>
<accession>A0A445EXD4</accession>
<dbReference type="AlphaFoldDB" id="A0A445EXD4"/>
<comment type="caution">
    <text evidence="2">The sequence shown here is derived from an EMBL/GenBank/DDBJ whole genome shotgun (WGS) entry which is preliminary data.</text>
</comment>
<sequence length="251" mass="28944">MKKITEGNWRAHVLNFIIKGITNYRLKKKKSIDGCLCTLMIIYFHLAKNKDKKGEENSGLPWVSNWNRKQLGIVKMAETKKKLKEMKKKEKKEEKKKKPSSSFESDPSETEVDFSFESESEEDSEEPRRKQPKRTAKKTQSKKKHIIEDSSSEEEIHSYDGMSEVNLANETDPLFQGQTDQSSVNKPSDCIIPIQLCLPSSKTALASPVPPFEPSSQQRALHNPRKLMKAHQRCHQLYLKCKFNIIEFDTS</sequence>
<gene>
    <name evidence="2" type="ORF">Ahy_A01g004854</name>
</gene>
<feature type="region of interest" description="Disordered" evidence="1">
    <location>
        <begin position="77"/>
        <end position="157"/>
    </location>
</feature>
<name>A0A445EXD4_ARAHY</name>
<evidence type="ECO:0000256" key="1">
    <source>
        <dbReference type="SAM" id="MobiDB-lite"/>
    </source>
</evidence>
<proteinExistence type="predicted"/>
<evidence type="ECO:0000313" key="2">
    <source>
        <dbReference type="EMBL" id="RYR80077.1"/>
    </source>
</evidence>
<feature type="compositionally biased region" description="Acidic residues" evidence="1">
    <location>
        <begin position="106"/>
        <end position="125"/>
    </location>
</feature>
<feature type="compositionally biased region" description="Basic residues" evidence="1">
    <location>
        <begin position="130"/>
        <end position="145"/>
    </location>
</feature>
<organism evidence="2 3">
    <name type="scientific">Arachis hypogaea</name>
    <name type="common">Peanut</name>
    <dbReference type="NCBI Taxonomy" id="3818"/>
    <lineage>
        <taxon>Eukaryota</taxon>
        <taxon>Viridiplantae</taxon>
        <taxon>Streptophyta</taxon>
        <taxon>Embryophyta</taxon>
        <taxon>Tracheophyta</taxon>
        <taxon>Spermatophyta</taxon>
        <taxon>Magnoliopsida</taxon>
        <taxon>eudicotyledons</taxon>
        <taxon>Gunneridae</taxon>
        <taxon>Pentapetalae</taxon>
        <taxon>rosids</taxon>
        <taxon>fabids</taxon>
        <taxon>Fabales</taxon>
        <taxon>Fabaceae</taxon>
        <taxon>Papilionoideae</taxon>
        <taxon>50 kb inversion clade</taxon>
        <taxon>dalbergioids sensu lato</taxon>
        <taxon>Dalbergieae</taxon>
        <taxon>Pterocarpus clade</taxon>
        <taxon>Arachis</taxon>
    </lineage>
</organism>
<keyword evidence="3" id="KW-1185">Reference proteome</keyword>
<evidence type="ECO:0000313" key="3">
    <source>
        <dbReference type="Proteomes" id="UP000289738"/>
    </source>
</evidence>
<dbReference type="EMBL" id="SDMP01000001">
    <property type="protein sequence ID" value="RYR80077.1"/>
    <property type="molecule type" value="Genomic_DNA"/>
</dbReference>
<reference evidence="2 3" key="1">
    <citation type="submission" date="2019-01" db="EMBL/GenBank/DDBJ databases">
        <title>Sequencing of cultivated peanut Arachis hypogaea provides insights into genome evolution and oil improvement.</title>
        <authorList>
            <person name="Chen X."/>
        </authorList>
    </citation>
    <scope>NUCLEOTIDE SEQUENCE [LARGE SCALE GENOMIC DNA]</scope>
    <source>
        <strain evidence="3">cv. Fuhuasheng</strain>
        <tissue evidence="2">Leaves</tissue>
    </source>
</reference>
<protein>
    <submittedName>
        <fullName evidence="2">Uncharacterized protein</fullName>
    </submittedName>
</protein>